<keyword evidence="1" id="KW-0812">Transmembrane</keyword>
<evidence type="ECO:0000259" key="2">
    <source>
        <dbReference type="SMART" id="SM00014"/>
    </source>
</evidence>
<dbReference type="InterPro" id="IPR036938">
    <property type="entry name" value="PAP2/HPO_sf"/>
</dbReference>
<organism evidence="3 4">
    <name type="scientific">Cimex lectularius</name>
    <name type="common">Bed bug</name>
    <name type="synonym">Acanthia lectularia</name>
    <dbReference type="NCBI Taxonomy" id="79782"/>
    <lineage>
        <taxon>Eukaryota</taxon>
        <taxon>Metazoa</taxon>
        <taxon>Ecdysozoa</taxon>
        <taxon>Arthropoda</taxon>
        <taxon>Hexapoda</taxon>
        <taxon>Insecta</taxon>
        <taxon>Pterygota</taxon>
        <taxon>Neoptera</taxon>
        <taxon>Paraneoptera</taxon>
        <taxon>Hemiptera</taxon>
        <taxon>Heteroptera</taxon>
        <taxon>Panheteroptera</taxon>
        <taxon>Cimicomorpha</taxon>
        <taxon>Cimicidae</taxon>
        <taxon>Cimex</taxon>
    </lineage>
</organism>
<dbReference type="EnsemblMetazoa" id="XM_014396804.2">
    <property type="protein sequence ID" value="XP_014252290.1"/>
    <property type="gene ID" value="LOC106668247"/>
</dbReference>
<dbReference type="GO" id="GO:0042392">
    <property type="term" value="F:sphingosine-1-phosphate phosphatase activity"/>
    <property type="evidence" value="ECO:0007669"/>
    <property type="project" value="TreeGrafter"/>
</dbReference>
<gene>
    <name evidence="3" type="primary">106668247</name>
</gene>
<dbReference type="SMART" id="SM00014">
    <property type="entry name" value="acidPPc"/>
    <property type="match status" value="1"/>
</dbReference>
<feature type="transmembrane region" description="Helical" evidence="1">
    <location>
        <begin position="118"/>
        <end position="137"/>
    </location>
</feature>
<dbReference type="OrthoDB" id="10266771at2759"/>
<dbReference type="Proteomes" id="UP000494040">
    <property type="component" value="Unassembled WGS sequence"/>
</dbReference>
<dbReference type="KEGG" id="clec:106668247"/>
<dbReference type="PANTHER" id="PTHR14969">
    <property type="entry name" value="SPHINGOSINE-1-PHOSPHATE PHOSPHOHYDROLASE"/>
    <property type="match status" value="1"/>
</dbReference>
<reference evidence="3" key="1">
    <citation type="submission" date="2022-01" db="UniProtKB">
        <authorList>
            <consortium name="EnsemblMetazoa"/>
        </authorList>
    </citation>
    <scope>IDENTIFICATION</scope>
</reference>
<evidence type="ECO:0000313" key="4">
    <source>
        <dbReference type="Proteomes" id="UP000494040"/>
    </source>
</evidence>
<sequence length="215" mass="24387">MPGQSKREVPGALRAVLEKDIALTNTVCHLGDKVLPPLKFKKYYKALEISSHGFLWISVNLAFVWLLWNPNYFELQVNLIFGVLMNTVLNAMLKAYVRRKRPSDDSGNFSIDQYSFPSCHGSLAVFLGYFFTFLYPLGLFSRMILYMWMVAVSVSRVLARRHYILDVAGSVVIGLLLGLIMSMFWLSESSCISVVKYLSDEPVNLEGLQDESPEL</sequence>
<feature type="transmembrane region" description="Helical" evidence="1">
    <location>
        <begin position="80"/>
        <end position="97"/>
    </location>
</feature>
<feature type="transmembrane region" description="Helical" evidence="1">
    <location>
        <begin position="164"/>
        <end position="186"/>
    </location>
</feature>
<keyword evidence="1" id="KW-0472">Membrane</keyword>
<dbReference type="OMA" id="LKINCKF"/>
<keyword evidence="4" id="KW-1185">Reference proteome</keyword>
<proteinExistence type="predicted"/>
<name>A0A8I6TFI6_CIMLE</name>
<evidence type="ECO:0000313" key="3">
    <source>
        <dbReference type="EnsemblMetazoa" id="XP_014252290.1"/>
    </source>
</evidence>
<dbReference type="EnsemblMetazoa" id="XM_014396805.2">
    <property type="protein sequence ID" value="XP_014252291.1"/>
    <property type="gene ID" value="LOC106668247"/>
</dbReference>
<feature type="transmembrane region" description="Helical" evidence="1">
    <location>
        <begin position="49"/>
        <end position="68"/>
    </location>
</feature>
<dbReference type="Pfam" id="PF01569">
    <property type="entry name" value="PAP2"/>
    <property type="match status" value="1"/>
</dbReference>
<dbReference type="PANTHER" id="PTHR14969:SF13">
    <property type="entry name" value="AT30094P"/>
    <property type="match status" value="1"/>
</dbReference>
<dbReference type="SUPFAM" id="SSF48317">
    <property type="entry name" value="Acid phosphatase/Vanadium-dependent haloperoxidase"/>
    <property type="match status" value="1"/>
</dbReference>
<dbReference type="Gene3D" id="1.20.144.10">
    <property type="entry name" value="Phosphatidic acid phosphatase type 2/haloperoxidase"/>
    <property type="match status" value="1"/>
</dbReference>
<dbReference type="InterPro" id="IPR000326">
    <property type="entry name" value="PAP2/HPO"/>
</dbReference>
<protein>
    <recommendedName>
        <fullName evidence="2">Phosphatidic acid phosphatase type 2/haloperoxidase domain-containing protein</fullName>
    </recommendedName>
</protein>
<accession>A0A8I6TFI6</accession>
<dbReference type="AlphaFoldDB" id="A0A8I6TFI6"/>
<evidence type="ECO:0000256" key="1">
    <source>
        <dbReference type="SAM" id="Phobius"/>
    </source>
</evidence>
<feature type="domain" description="Phosphatidic acid phosphatase type 2/haloperoxidase" evidence="2">
    <location>
        <begin position="75"/>
        <end position="182"/>
    </location>
</feature>
<keyword evidence="1" id="KW-1133">Transmembrane helix</keyword>